<sequence length="142" mass="16366">GFKPHSISSMHATLSTALNAAVEDDILDRNRIRSEFIEKPKRLTNFLTPHELNMFLRYAKKEKTSDYILILLLAYTGMRSGEAIGMYWEDIDFKENTVSVKRTRDTLGTRKTKTENSFRTIKVDELVIKQLKNIEHGVCSVN</sequence>
<reference evidence="3" key="2">
    <citation type="submission" date="2021-04" db="EMBL/GenBank/DDBJ databases">
        <authorList>
            <person name="Gilroy R."/>
        </authorList>
    </citation>
    <scope>NUCLEOTIDE SEQUENCE</scope>
    <source>
        <strain evidence="3">CHK169-2315</strain>
    </source>
</reference>
<dbReference type="GO" id="GO:0006310">
    <property type="term" value="P:DNA recombination"/>
    <property type="evidence" value="ECO:0007669"/>
    <property type="project" value="UniProtKB-KW"/>
</dbReference>
<dbReference type="InterPro" id="IPR002104">
    <property type="entry name" value="Integrase_catalytic"/>
</dbReference>
<evidence type="ECO:0000256" key="1">
    <source>
        <dbReference type="ARBA" id="ARBA00023172"/>
    </source>
</evidence>
<dbReference type="InterPro" id="IPR011010">
    <property type="entry name" value="DNA_brk_join_enz"/>
</dbReference>
<protein>
    <submittedName>
        <fullName evidence="3">Site-specific integrase</fullName>
    </submittedName>
</protein>
<dbReference type="CDD" id="cd01189">
    <property type="entry name" value="INT_ICEBs1_C_like"/>
    <property type="match status" value="1"/>
</dbReference>
<accession>A0A9D1PKU3</accession>
<evidence type="ECO:0000313" key="4">
    <source>
        <dbReference type="Proteomes" id="UP000823937"/>
    </source>
</evidence>
<comment type="caution">
    <text evidence="3">The sequence shown here is derived from an EMBL/GenBank/DDBJ whole genome shotgun (WGS) entry which is preliminary data.</text>
</comment>
<evidence type="ECO:0000259" key="2">
    <source>
        <dbReference type="PROSITE" id="PS51898"/>
    </source>
</evidence>
<dbReference type="Pfam" id="PF00589">
    <property type="entry name" value="Phage_integrase"/>
    <property type="match status" value="1"/>
</dbReference>
<dbReference type="EMBL" id="DXHX01000031">
    <property type="protein sequence ID" value="HIV73897.1"/>
    <property type="molecule type" value="Genomic_DNA"/>
</dbReference>
<dbReference type="Proteomes" id="UP000823937">
    <property type="component" value="Unassembled WGS sequence"/>
</dbReference>
<proteinExistence type="predicted"/>
<evidence type="ECO:0000313" key="3">
    <source>
        <dbReference type="EMBL" id="HIV73897.1"/>
    </source>
</evidence>
<dbReference type="GO" id="GO:0015074">
    <property type="term" value="P:DNA integration"/>
    <property type="evidence" value="ECO:0007669"/>
    <property type="project" value="InterPro"/>
</dbReference>
<dbReference type="AlphaFoldDB" id="A0A9D1PKU3"/>
<feature type="domain" description="Tyr recombinase" evidence="2">
    <location>
        <begin position="42"/>
        <end position="142"/>
    </location>
</feature>
<dbReference type="SUPFAM" id="SSF56349">
    <property type="entry name" value="DNA breaking-rejoining enzymes"/>
    <property type="match status" value="1"/>
</dbReference>
<name>A0A9D1PKU3_9BACI</name>
<reference evidence="3" key="1">
    <citation type="journal article" date="2021" name="PeerJ">
        <title>Extensive microbial diversity within the chicken gut microbiome revealed by metagenomics and culture.</title>
        <authorList>
            <person name="Gilroy R."/>
            <person name="Ravi A."/>
            <person name="Getino M."/>
            <person name="Pursley I."/>
            <person name="Horton D.L."/>
            <person name="Alikhan N.F."/>
            <person name="Baker D."/>
            <person name="Gharbi K."/>
            <person name="Hall N."/>
            <person name="Watson M."/>
            <person name="Adriaenssens E.M."/>
            <person name="Foster-Nyarko E."/>
            <person name="Jarju S."/>
            <person name="Secka A."/>
            <person name="Antonio M."/>
            <person name="Oren A."/>
            <person name="Chaudhuri R.R."/>
            <person name="La Ragione R."/>
            <person name="Hildebrand F."/>
            <person name="Pallen M.J."/>
        </authorList>
    </citation>
    <scope>NUCLEOTIDE SEQUENCE</scope>
    <source>
        <strain evidence="3">CHK169-2315</strain>
    </source>
</reference>
<dbReference type="Gene3D" id="1.10.443.10">
    <property type="entry name" value="Intergrase catalytic core"/>
    <property type="match status" value="1"/>
</dbReference>
<dbReference type="InterPro" id="IPR013762">
    <property type="entry name" value="Integrase-like_cat_sf"/>
</dbReference>
<dbReference type="PROSITE" id="PS51898">
    <property type="entry name" value="TYR_RECOMBINASE"/>
    <property type="match status" value="1"/>
</dbReference>
<feature type="non-terminal residue" evidence="3">
    <location>
        <position position="1"/>
    </location>
</feature>
<keyword evidence="1" id="KW-0233">DNA recombination</keyword>
<gene>
    <name evidence="3" type="ORF">H9895_02315</name>
</gene>
<organism evidence="3 4">
    <name type="scientific">Candidatus Pseudogracilibacillus intestinigallinarum</name>
    <dbReference type="NCBI Taxonomy" id="2838742"/>
    <lineage>
        <taxon>Bacteria</taxon>
        <taxon>Bacillati</taxon>
        <taxon>Bacillota</taxon>
        <taxon>Bacilli</taxon>
        <taxon>Bacillales</taxon>
        <taxon>Bacillaceae</taxon>
        <taxon>Pseudogracilibacillus</taxon>
    </lineage>
</organism>
<dbReference type="GO" id="GO:0003677">
    <property type="term" value="F:DNA binding"/>
    <property type="evidence" value="ECO:0007669"/>
    <property type="project" value="InterPro"/>
</dbReference>